<dbReference type="Proteomes" id="UP000216446">
    <property type="component" value="Unassembled WGS sequence"/>
</dbReference>
<dbReference type="RefSeq" id="WP_094547415.1">
    <property type="nucleotide sequence ID" value="NZ_MQWB01000001.1"/>
</dbReference>
<dbReference type="GO" id="GO:0050545">
    <property type="term" value="F:sulfopyruvate decarboxylase activity"/>
    <property type="evidence" value="ECO:0007669"/>
    <property type="project" value="TreeGrafter"/>
</dbReference>
<evidence type="ECO:0000256" key="2">
    <source>
        <dbReference type="ARBA" id="ARBA00009997"/>
    </source>
</evidence>
<proteinExistence type="inferred from homology"/>
<dbReference type="GO" id="GO:0000287">
    <property type="term" value="F:magnesium ion binding"/>
    <property type="evidence" value="ECO:0007669"/>
    <property type="project" value="UniProtKB-UniRule"/>
</dbReference>
<dbReference type="OrthoDB" id="4913at2"/>
<organism evidence="9 10">
    <name type="scientific">Rubricoccus marinus</name>
    <dbReference type="NCBI Taxonomy" id="716817"/>
    <lineage>
        <taxon>Bacteria</taxon>
        <taxon>Pseudomonadati</taxon>
        <taxon>Rhodothermota</taxon>
        <taxon>Rhodothermia</taxon>
        <taxon>Rhodothermales</taxon>
        <taxon>Rubricoccaceae</taxon>
        <taxon>Rubricoccus</taxon>
    </lineage>
</organism>
<evidence type="ECO:0000256" key="6">
    <source>
        <dbReference type="ARBA" id="ARBA00022842"/>
    </source>
</evidence>
<evidence type="ECO:0000313" key="9">
    <source>
        <dbReference type="EMBL" id="OZC02799.1"/>
    </source>
</evidence>
<keyword evidence="10" id="KW-1185">Reference proteome</keyword>
<comment type="catalytic activity">
    <reaction evidence="7 8">
        <text>(2R)-O-phospho-3-sulfolactate + H2O = (2R)-3-sulfolactate + phosphate</text>
        <dbReference type="Rhea" id="RHEA:23416"/>
        <dbReference type="ChEBI" id="CHEBI:15377"/>
        <dbReference type="ChEBI" id="CHEBI:15597"/>
        <dbReference type="ChEBI" id="CHEBI:43474"/>
        <dbReference type="ChEBI" id="CHEBI:58738"/>
        <dbReference type="EC" id="3.1.3.71"/>
    </reaction>
</comment>
<comment type="similarity">
    <text evidence="2 8">Belongs to the ComB family.</text>
</comment>
<dbReference type="InterPro" id="IPR005238">
    <property type="entry name" value="ComB-like"/>
</dbReference>
<evidence type="ECO:0000256" key="3">
    <source>
        <dbReference type="ARBA" id="ARBA00012953"/>
    </source>
</evidence>
<name>A0A259TYH2_9BACT</name>
<gene>
    <name evidence="8" type="primary">comB</name>
    <name evidence="9" type="ORF">BSZ36_07315</name>
</gene>
<dbReference type="PANTHER" id="PTHR37311">
    <property type="entry name" value="2-PHOSPHOSULFOLACTATE PHOSPHATASE-RELATED"/>
    <property type="match status" value="1"/>
</dbReference>
<dbReference type="Pfam" id="PF04029">
    <property type="entry name" value="2-ph_phosp"/>
    <property type="match status" value="1"/>
</dbReference>
<evidence type="ECO:0000256" key="7">
    <source>
        <dbReference type="ARBA" id="ARBA00033711"/>
    </source>
</evidence>
<comment type="cofactor">
    <cofactor evidence="1 8">
        <name>Mg(2+)</name>
        <dbReference type="ChEBI" id="CHEBI:18420"/>
    </cofactor>
</comment>
<sequence length="244" mass="25136">MDIDVVLSPAVLAPEALKGRRVVMVDVLRASTTIATALASGARAVIPATDTGEAGRLAANLDPDFSLLGGERDGKPVAGFGAGNSPAEYGPEAVQGKTVVLTTTNGTRALAKAKAGIEVAVGGFVNAARAARFLAEGLERGEPGTILCAGWHGRVSLEDTLCAGLLVSRVVTAAQASGLTDSSKMAYALYQGSRDDIERALRSTEHARRLIALDFGDDITRCAQIDTLDVLPVQHDGRITASGA</sequence>
<dbReference type="PANTHER" id="PTHR37311:SF1">
    <property type="entry name" value="2-PHOSPHOSULFOLACTATE PHOSPHATASE-RELATED"/>
    <property type="match status" value="1"/>
</dbReference>
<dbReference type="InterPro" id="IPR036702">
    <property type="entry name" value="ComB-like_sf"/>
</dbReference>
<evidence type="ECO:0000256" key="8">
    <source>
        <dbReference type="HAMAP-Rule" id="MF_00490"/>
    </source>
</evidence>
<protein>
    <recommendedName>
        <fullName evidence="4 8">Probable 2-phosphosulfolactate phosphatase</fullName>
        <ecNumber evidence="3 8">3.1.3.71</ecNumber>
    </recommendedName>
</protein>
<dbReference type="InParanoid" id="A0A259TYH2"/>
<comment type="caution">
    <text evidence="9">The sequence shown here is derived from an EMBL/GenBank/DDBJ whole genome shotgun (WGS) entry which is preliminary data.</text>
</comment>
<dbReference type="AlphaFoldDB" id="A0A259TYH2"/>
<dbReference type="SUPFAM" id="SSF142823">
    <property type="entry name" value="ComB-like"/>
    <property type="match status" value="1"/>
</dbReference>
<dbReference type="GO" id="GO:0050532">
    <property type="term" value="F:2-phosphosulfolactate phosphatase activity"/>
    <property type="evidence" value="ECO:0007669"/>
    <property type="project" value="UniProtKB-UniRule"/>
</dbReference>
<dbReference type="FunFam" id="3.90.1560.10:FF:000001">
    <property type="entry name" value="Probable 2-phosphosulfolactate phosphatase"/>
    <property type="match status" value="1"/>
</dbReference>
<reference evidence="9 10" key="1">
    <citation type="submission" date="2016-11" db="EMBL/GenBank/DDBJ databases">
        <title>Study of marine rhodopsin-containing bacteria.</title>
        <authorList>
            <person name="Yoshizawa S."/>
            <person name="Kumagai Y."/>
            <person name="Kogure K."/>
        </authorList>
    </citation>
    <scope>NUCLEOTIDE SEQUENCE [LARGE SCALE GENOMIC DNA]</scope>
    <source>
        <strain evidence="9 10">SG-29</strain>
    </source>
</reference>
<evidence type="ECO:0000256" key="5">
    <source>
        <dbReference type="ARBA" id="ARBA00022801"/>
    </source>
</evidence>
<keyword evidence="5 8" id="KW-0378">Hydrolase</keyword>
<dbReference type="EMBL" id="MQWB01000001">
    <property type="protein sequence ID" value="OZC02799.1"/>
    <property type="molecule type" value="Genomic_DNA"/>
</dbReference>
<dbReference type="EC" id="3.1.3.71" evidence="3 8"/>
<evidence type="ECO:0000256" key="4">
    <source>
        <dbReference type="ARBA" id="ARBA00021948"/>
    </source>
</evidence>
<dbReference type="Gene3D" id="3.90.1560.10">
    <property type="entry name" value="ComB-like"/>
    <property type="match status" value="1"/>
</dbReference>
<evidence type="ECO:0000256" key="1">
    <source>
        <dbReference type="ARBA" id="ARBA00001946"/>
    </source>
</evidence>
<accession>A0A259TYH2</accession>
<evidence type="ECO:0000313" key="10">
    <source>
        <dbReference type="Proteomes" id="UP000216446"/>
    </source>
</evidence>
<keyword evidence="6 8" id="KW-0460">Magnesium</keyword>
<dbReference type="HAMAP" id="MF_00490">
    <property type="entry name" value="ComB"/>
    <property type="match status" value="1"/>
</dbReference>